<dbReference type="InterPro" id="IPR018060">
    <property type="entry name" value="HTH_AraC"/>
</dbReference>
<dbReference type="RefSeq" id="WP_307362406.1">
    <property type="nucleotide sequence ID" value="NZ_JAUSXK010000001.1"/>
</dbReference>
<dbReference type="EMBL" id="JAUSXK010000001">
    <property type="protein sequence ID" value="MDQ0644559.1"/>
    <property type="molecule type" value="Genomic_DNA"/>
</dbReference>
<evidence type="ECO:0000256" key="2">
    <source>
        <dbReference type="ARBA" id="ARBA00023163"/>
    </source>
</evidence>
<evidence type="ECO:0000256" key="1">
    <source>
        <dbReference type="ARBA" id="ARBA00023015"/>
    </source>
</evidence>
<keyword evidence="2" id="KW-0804">Transcription</keyword>
<sequence length="318" mass="35221">MSGTRSQTATRALSPEGHGTAVLHLDSARDINVRDLVPHGIRVDGMNTLRIRKHAIDDIVLLSLRGTASTELSIETHSKHPDDALFLFVTSRGFSRRPWQEVEPQSTLILAPSGANVKLTCGGRWDVIVALSPRASIETMVESLPTKPRTYPDRRVLDRSMQRFVEELLDADTAPTSIERYAIAQLLAEMSGAILLDRFGLAGQEHRDTPVTRAIALISQQCTDPDLTPAVVAHAVHTSLRLLQIGFAEEGKTIASEIRWQRARVARALLTDSRHSHLSVTEIMERAGFRTAMSMRRALDQEYGATPRTLRRQPSMNG</sequence>
<dbReference type="SMART" id="SM00342">
    <property type="entry name" value="HTH_ARAC"/>
    <property type="match status" value="1"/>
</dbReference>
<name>A0ABU0PD57_9MICO</name>
<evidence type="ECO:0000313" key="5">
    <source>
        <dbReference type="Proteomes" id="UP001239085"/>
    </source>
</evidence>
<comment type="caution">
    <text evidence="4">The sequence shown here is derived from an EMBL/GenBank/DDBJ whole genome shotgun (WGS) entry which is preliminary data.</text>
</comment>
<feature type="domain" description="HTH araC/xylS-type" evidence="3">
    <location>
        <begin position="212"/>
        <end position="313"/>
    </location>
</feature>
<evidence type="ECO:0000313" key="4">
    <source>
        <dbReference type="EMBL" id="MDQ0644559.1"/>
    </source>
</evidence>
<protein>
    <submittedName>
        <fullName evidence="4">AraC-like DNA-binding protein</fullName>
    </submittedName>
</protein>
<organism evidence="4 5">
    <name type="scientific">Microbacterium murale</name>
    <dbReference type="NCBI Taxonomy" id="1081040"/>
    <lineage>
        <taxon>Bacteria</taxon>
        <taxon>Bacillati</taxon>
        <taxon>Actinomycetota</taxon>
        <taxon>Actinomycetes</taxon>
        <taxon>Micrococcales</taxon>
        <taxon>Microbacteriaceae</taxon>
        <taxon>Microbacterium</taxon>
    </lineage>
</organism>
<keyword evidence="1" id="KW-0805">Transcription regulation</keyword>
<gene>
    <name evidence="4" type="ORF">QFZ46_002719</name>
</gene>
<dbReference type="PROSITE" id="PS01124">
    <property type="entry name" value="HTH_ARAC_FAMILY_2"/>
    <property type="match status" value="1"/>
</dbReference>
<evidence type="ECO:0000259" key="3">
    <source>
        <dbReference type="PROSITE" id="PS01124"/>
    </source>
</evidence>
<dbReference type="Gene3D" id="1.10.10.60">
    <property type="entry name" value="Homeodomain-like"/>
    <property type="match status" value="1"/>
</dbReference>
<accession>A0ABU0PD57</accession>
<dbReference type="SUPFAM" id="SSF46689">
    <property type="entry name" value="Homeodomain-like"/>
    <property type="match status" value="1"/>
</dbReference>
<keyword evidence="5" id="KW-1185">Reference proteome</keyword>
<dbReference type="Proteomes" id="UP001239085">
    <property type="component" value="Unassembled WGS sequence"/>
</dbReference>
<dbReference type="Pfam" id="PF12833">
    <property type="entry name" value="HTH_18"/>
    <property type="match status" value="1"/>
</dbReference>
<reference evidence="4 5" key="1">
    <citation type="submission" date="2023-07" db="EMBL/GenBank/DDBJ databases">
        <title>Comparative genomics of wheat-associated soil bacteria to identify genetic determinants of phenazine resistance.</title>
        <authorList>
            <person name="Mouncey N."/>
        </authorList>
    </citation>
    <scope>NUCLEOTIDE SEQUENCE [LARGE SCALE GENOMIC DNA]</scope>
    <source>
        <strain evidence="4 5">W2I7</strain>
    </source>
</reference>
<proteinExistence type="predicted"/>
<dbReference type="InterPro" id="IPR009057">
    <property type="entry name" value="Homeodomain-like_sf"/>
</dbReference>